<gene>
    <name evidence="2" type="ORF">ACFFVB_04920</name>
</gene>
<protein>
    <recommendedName>
        <fullName evidence="4">Beta-lactamase-inhibitor-like PepSY-like domain-containing protein</fullName>
    </recommendedName>
</protein>
<accession>A0ABV5EZ57</accession>
<evidence type="ECO:0008006" key="4">
    <source>
        <dbReference type="Google" id="ProtNLM"/>
    </source>
</evidence>
<dbReference type="SUPFAM" id="SSF160574">
    <property type="entry name" value="BT0923-like"/>
    <property type="match status" value="1"/>
</dbReference>
<dbReference type="RefSeq" id="WP_382381600.1">
    <property type="nucleotide sequence ID" value="NZ_JBHMEZ010000003.1"/>
</dbReference>
<sequence>MRNIFLTLAFTALVFSNISFYAASPVHLTFEDGAFVLQEEFKEIKVTELPSAVQEAVTVDFPKATILKAYMNEVNEYKLDLSMSGTIETVYADATGKWINK</sequence>
<keyword evidence="3" id="KW-1185">Reference proteome</keyword>
<organism evidence="2 3">
    <name type="scientific">Formosa undariae</name>
    <dbReference type="NCBI Taxonomy" id="1325436"/>
    <lineage>
        <taxon>Bacteria</taxon>
        <taxon>Pseudomonadati</taxon>
        <taxon>Bacteroidota</taxon>
        <taxon>Flavobacteriia</taxon>
        <taxon>Flavobacteriales</taxon>
        <taxon>Flavobacteriaceae</taxon>
        <taxon>Formosa</taxon>
    </lineage>
</organism>
<comment type="caution">
    <text evidence="2">The sequence shown here is derived from an EMBL/GenBank/DDBJ whole genome shotgun (WGS) entry which is preliminary data.</text>
</comment>
<feature type="signal peptide" evidence="1">
    <location>
        <begin position="1"/>
        <end position="21"/>
    </location>
</feature>
<evidence type="ECO:0000256" key="1">
    <source>
        <dbReference type="SAM" id="SignalP"/>
    </source>
</evidence>
<dbReference type="Proteomes" id="UP001589605">
    <property type="component" value="Unassembled WGS sequence"/>
</dbReference>
<reference evidence="2 3" key="1">
    <citation type="submission" date="2024-09" db="EMBL/GenBank/DDBJ databases">
        <authorList>
            <person name="Sun Q."/>
            <person name="Mori K."/>
        </authorList>
    </citation>
    <scope>NUCLEOTIDE SEQUENCE [LARGE SCALE GENOMIC DNA]</scope>
    <source>
        <strain evidence="2 3">CECT 8286</strain>
    </source>
</reference>
<evidence type="ECO:0000313" key="2">
    <source>
        <dbReference type="EMBL" id="MFB9052415.1"/>
    </source>
</evidence>
<name>A0ABV5EZ57_9FLAO</name>
<proteinExistence type="predicted"/>
<evidence type="ECO:0000313" key="3">
    <source>
        <dbReference type="Proteomes" id="UP001589605"/>
    </source>
</evidence>
<feature type="chain" id="PRO_5045808364" description="Beta-lactamase-inhibitor-like PepSY-like domain-containing protein" evidence="1">
    <location>
        <begin position="22"/>
        <end position="101"/>
    </location>
</feature>
<keyword evidence="1" id="KW-0732">Signal</keyword>
<dbReference type="EMBL" id="JBHMEZ010000003">
    <property type="protein sequence ID" value="MFB9052415.1"/>
    <property type="molecule type" value="Genomic_DNA"/>
</dbReference>